<sequence>MKHVRKQNFVDSTVQGALLRRIVLHWFLYFVVAGLAIVMLQAMLSGPDGQPLSKRVMQEVGEFTLVGLILICIFPAFLLDTVRFSNRFVGPVGRLRKYLRQLGQDGNTDRLSFRGGDFWAEMAEEFNVVAERMDDKDREIERLKTALKQSGATSRS</sequence>
<dbReference type="AlphaFoldDB" id="A0A5B9P5I4"/>
<protein>
    <recommendedName>
        <fullName evidence="2">HAMP domain-containing protein</fullName>
    </recommendedName>
</protein>
<gene>
    <name evidence="3" type="ORF">MFFC18_16970</name>
</gene>
<evidence type="ECO:0000313" key="3">
    <source>
        <dbReference type="EMBL" id="QEG21837.1"/>
    </source>
</evidence>
<organism evidence="3 4">
    <name type="scientific">Mariniblastus fucicola</name>
    <dbReference type="NCBI Taxonomy" id="980251"/>
    <lineage>
        <taxon>Bacteria</taxon>
        <taxon>Pseudomonadati</taxon>
        <taxon>Planctomycetota</taxon>
        <taxon>Planctomycetia</taxon>
        <taxon>Pirellulales</taxon>
        <taxon>Pirellulaceae</taxon>
        <taxon>Mariniblastus</taxon>
    </lineage>
</organism>
<evidence type="ECO:0000313" key="4">
    <source>
        <dbReference type="Proteomes" id="UP000322214"/>
    </source>
</evidence>
<dbReference type="KEGG" id="mff:MFFC18_16970"/>
<proteinExistence type="predicted"/>
<keyword evidence="4" id="KW-1185">Reference proteome</keyword>
<feature type="transmembrane region" description="Helical" evidence="1">
    <location>
        <begin position="21"/>
        <end position="43"/>
    </location>
</feature>
<dbReference type="GO" id="GO:0016020">
    <property type="term" value="C:membrane"/>
    <property type="evidence" value="ECO:0007669"/>
    <property type="project" value="InterPro"/>
</dbReference>
<dbReference type="OrthoDB" id="270597at2"/>
<reference evidence="3 4" key="1">
    <citation type="submission" date="2019-08" db="EMBL/GenBank/DDBJ databases">
        <title>Deep-cultivation of Planctomycetes and their phenomic and genomic characterization uncovers novel biology.</title>
        <authorList>
            <person name="Wiegand S."/>
            <person name="Jogler M."/>
            <person name="Boedeker C."/>
            <person name="Pinto D."/>
            <person name="Vollmers J."/>
            <person name="Rivas-Marin E."/>
            <person name="Kohn T."/>
            <person name="Peeters S.H."/>
            <person name="Heuer A."/>
            <person name="Rast P."/>
            <person name="Oberbeckmann S."/>
            <person name="Bunk B."/>
            <person name="Jeske O."/>
            <person name="Meyerdierks A."/>
            <person name="Storesund J.E."/>
            <person name="Kallscheuer N."/>
            <person name="Luecker S."/>
            <person name="Lage O.M."/>
            <person name="Pohl T."/>
            <person name="Merkel B.J."/>
            <person name="Hornburger P."/>
            <person name="Mueller R.-W."/>
            <person name="Bruemmer F."/>
            <person name="Labrenz M."/>
            <person name="Spormann A.M."/>
            <person name="Op den Camp H."/>
            <person name="Overmann J."/>
            <person name="Amann R."/>
            <person name="Jetten M.S.M."/>
            <person name="Mascher T."/>
            <person name="Medema M.H."/>
            <person name="Devos D.P."/>
            <person name="Kaster A.-K."/>
            <person name="Ovreas L."/>
            <person name="Rohde M."/>
            <person name="Galperin M.Y."/>
            <person name="Jogler C."/>
        </authorList>
    </citation>
    <scope>NUCLEOTIDE SEQUENCE [LARGE SCALE GENOMIC DNA]</scope>
    <source>
        <strain evidence="3 4">FC18</strain>
    </source>
</reference>
<feature type="domain" description="HAMP" evidence="2">
    <location>
        <begin position="86"/>
        <end position="138"/>
    </location>
</feature>
<keyword evidence="1" id="KW-0812">Transmembrane</keyword>
<dbReference type="RefSeq" id="WP_075085509.1">
    <property type="nucleotide sequence ID" value="NZ_CP042912.1"/>
</dbReference>
<dbReference type="PROSITE" id="PS50885">
    <property type="entry name" value="HAMP"/>
    <property type="match status" value="1"/>
</dbReference>
<dbReference type="Proteomes" id="UP000322214">
    <property type="component" value="Chromosome"/>
</dbReference>
<accession>A0A5B9P5I4</accession>
<keyword evidence="1" id="KW-0472">Membrane</keyword>
<dbReference type="EMBL" id="CP042912">
    <property type="protein sequence ID" value="QEG21837.1"/>
    <property type="molecule type" value="Genomic_DNA"/>
</dbReference>
<evidence type="ECO:0000256" key="1">
    <source>
        <dbReference type="SAM" id="Phobius"/>
    </source>
</evidence>
<dbReference type="STRING" id="980251.GCA_001642875_03298"/>
<evidence type="ECO:0000259" key="2">
    <source>
        <dbReference type="PROSITE" id="PS50885"/>
    </source>
</evidence>
<dbReference type="GO" id="GO:0007165">
    <property type="term" value="P:signal transduction"/>
    <property type="evidence" value="ECO:0007669"/>
    <property type="project" value="InterPro"/>
</dbReference>
<keyword evidence="1" id="KW-1133">Transmembrane helix</keyword>
<feature type="transmembrane region" description="Helical" evidence="1">
    <location>
        <begin position="63"/>
        <end position="79"/>
    </location>
</feature>
<dbReference type="InterPro" id="IPR003660">
    <property type="entry name" value="HAMP_dom"/>
</dbReference>
<name>A0A5B9P5I4_9BACT</name>